<feature type="compositionally biased region" description="Polar residues" evidence="5">
    <location>
        <begin position="1467"/>
        <end position="1477"/>
    </location>
</feature>
<feature type="transmembrane region" description="Helical" evidence="6">
    <location>
        <begin position="1433"/>
        <end position="1457"/>
    </location>
</feature>
<evidence type="ECO:0000256" key="2">
    <source>
        <dbReference type="ARBA" id="ARBA00022737"/>
    </source>
</evidence>
<dbReference type="SUPFAM" id="SSF49265">
    <property type="entry name" value="Fibronectin type III"/>
    <property type="match status" value="3"/>
</dbReference>
<evidence type="ECO:0000256" key="3">
    <source>
        <dbReference type="ARBA" id="ARBA00023157"/>
    </source>
</evidence>
<dbReference type="InterPro" id="IPR036179">
    <property type="entry name" value="Ig-like_dom_sf"/>
</dbReference>
<keyword evidence="1" id="KW-0732">Signal</keyword>
<feature type="domain" description="Ig-like" evidence="7">
    <location>
        <begin position="218"/>
        <end position="294"/>
    </location>
</feature>
<feature type="domain" description="Fibronectin type-III" evidence="8">
    <location>
        <begin position="778"/>
        <end position="876"/>
    </location>
</feature>
<keyword evidence="10" id="KW-1185">Reference proteome</keyword>
<reference evidence="9" key="1">
    <citation type="submission" date="2022-08" db="UniProtKB">
        <authorList>
            <consortium name="EnsemblMetazoa"/>
        </authorList>
    </citation>
    <scope>IDENTIFICATION</scope>
    <source>
        <strain evidence="9">05x7-T-G4-1.051#20</strain>
    </source>
</reference>
<evidence type="ECO:0000259" key="7">
    <source>
        <dbReference type="PROSITE" id="PS50835"/>
    </source>
</evidence>
<evidence type="ECO:0000256" key="5">
    <source>
        <dbReference type="SAM" id="MobiDB-lite"/>
    </source>
</evidence>
<feature type="domain" description="Fibronectin type-III" evidence="8">
    <location>
        <begin position="982"/>
        <end position="1078"/>
    </location>
</feature>
<dbReference type="PANTHER" id="PTHR12231">
    <property type="entry name" value="CTX-RELATED TYPE I TRANSMEMBRANE PROTEIN"/>
    <property type="match status" value="1"/>
</dbReference>
<evidence type="ECO:0000313" key="10">
    <source>
        <dbReference type="Proteomes" id="UP000005408"/>
    </source>
</evidence>
<evidence type="ECO:0000256" key="4">
    <source>
        <dbReference type="ARBA" id="ARBA00023319"/>
    </source>
</evidence>
<sequence>MCILHLEYVQTQDEIEFAVSPKSQAVLYGGSITLNCDAKRLSSPSDQLSYAWYLNGGPRPLGSSIFVNNSLLVQDIQEAELGNYTCVVSTVEGLQLAVSPPAQIIHAYIKRFLIDPIGKSVTEGDTITLDCVTGESSPPPDIFWEKDSVPFTGGSQYNATFKSASSLGFVQQFSMKLVMVATPEHSGKYNCAAKNRLLGITVRSLQVYVGVAAYKFASRVDLNQFQRNIIIPKDQPFVFNCPIIGYPTPAITWQKGQVPLRSNTTDHTLLSNGSLFFPSFQLTNQGYYICEGKNILGMDRSPDIVLQAAYIEYAFTRDPTTKYAIAGQPTTLPCSPPNSYPPANVTWYKNQQPLTNQFSNTSKAVFIVDPASGIWDLYIADVQRIHEGEYFCVAENIFAIPTSRTSKVASLKVGGAPTFVQPPVSQSVIKGQGLVLICLVQGDPEPEITWLFNGKPVTDGAYTTAFSMKNQELHIANVNKAWEGYFTCRANNSYGKSEAMAYVTVKVPVVITIPLVNLTVTVGNQAFLPCEVYGDPAPNVTWDKDGELVPLSPRIRQTVDGLIINNVTLSDAGMYSCLSVNEAGTAQSSGTLTVHAPPVFTQTPQNISVVLGGPANISCSVESHPVATIAWHFNGTHLLPDGVYVSLDNSLQIAVVTWQHVGTYTCVATNVVGSETKSAKLSVQVPPRVRYIQGDLIVIRNRATTLTCKADGIPSPQISWFRRGSEIFSSLDGRIVVTNERQLLIKFANAADEGDYTCSAVNVAGSDEAEVSLHIVEPPLPPILLDPIATSSTSVTLRWEPVTQNWYTSVTNYIAYYKQRHEVMYTKYDIMAGSSEVSHNVHNLQPGIEYLFVVTATNQAGEGEMSNSRSAKTFNADPSSPRNVRLSDVQPYSLTVSWEIPQTTNGIIQKYQIWYQIVHSNKQPERILVQAPTVSYTLTGLLAYTEYQFSVRAATVKNDVDLWGNFSNMAVTRTEAAAPSGTPASVAAKAVSSTKVEVSWKPLPDSQHNGPMKFYHITYKSTSPTAGGSEVLSVNYTENSAVIDNLSPWTEYGITIQPENVAGRGPSSDLVMVKTHALAPNAPPTNIRLTAVSSSVVNIQFKLPDPSSWNSDPSGIVVEVQKDGEKTSREVTLPTTTGSLPYNISGLEPWTLYNVRVALYTSLAVNGTGPWSDWQLVQTLQAESDKVRSFGYQATPTSATVYWSPPVKPNGVIQFYTVKHYPLPQTDRQGGLSDLAALYMSPVPYPEVYNACEILSELNVSTYSPVVDAVLSAISQDSVLSSIHLDLIFNVTSQHFLQSNNTDEIVVNQTADIIATSLNHLDIASLKWMSDWNVPTLDLCYGLLWVRDSLVSQNTSETRTVLEDLQSSTEYMVGVSAVNSIGEGTTSVHSVQTDPPPPAPPPPETTETVTMETTTIVLADPQPQGQEEDRLPVYLGGIAAGAVLVIFILALVLCICIKQRQQQNLTNYGNFDANSSEAKFGEMPRERSPSMSTKASEDNNNRDNRLSTSRIHFLGDAVKYGTNSTVSETQPSCFQGYGHLKESQSVAASSTFPGIRIHKSEETGIENPSYRGGVSDPGGEWRPDQESICVSMDLSAEEVYSRASTLKRRAQLKSENAEAIAVMRNSNLPLGIDDTDSLIPNDSVVVYAERTAL</sequence>
<feature type="region of interest" description="Disordered" evidence="5">
    <location>
        <begin position="1467"/>
        <end position="1508"/>
    </location>
</feature>
<protein>
    <submittedName>
        <fullName evidence="9">Uncharacterized protein</fullName>
    </submittedName>
</protein>
<feature type="domain" description="Ig-like" evidence="7">
    <location>
        <begin position="417"/>
        <end position="504"/>
    </location>
</feature>
<keyword evidence="2" id="KW-0677">Repeat</keyword>
<dbReference type="InterPro" id="IPR003599">
    <property type="entry name" value="Ig_sub"/>
</dbReference>
<organism evidence="9 10">
    <name type="scientific">Magallana gigas</name>
    <name type="common">Pacific oyster</name>
    <name type="synonym">Crassostrea gigas</name>
    <dbReference type="NCBI Taxonomy" id="29159"/>
    <lineage>
        <taxon>Eukaryota</taxon>
        <taxon>Metazoa</taxon>
        <taxon>Spiralia</taxon>
        <taxon>Lophotrochozoa</taxon>
        <taxon>Mollusca</taxon>
        <taxon>Bivalvia</taxon>
        <taxon>Autobranchia</taxon>
        <taxon>Pteriomorphia</taxon>
        <taxon>Ostreida</taxon>
        <taxon>Ostreoidea</taxon>
        <taxon>Ostreidae</taxon>
        <taxon>Magallana</taxon>
    </lineage>
</organism>
<dbReference type="CDD" id="cd00063">
    <property type="entry name" value="FN3"/>
    <property type="match status" value="5"/>
</dbReference>
<proteinExistence type="predicted"/>
<feature type="domain" description="Fibronectin type-III" evidence="8">
    <location>
        <begin position="1309"/>
        <end position="1397"/>
    </location>
</feature>
<name>A0A8W8KZA8_MAGGI</name>
<dbReference type="EnsemblMetazoa" id="G25222.1">
    <property type="protein sequence ID" value="G25222.1:cds"/>
    <property type="gene ID" value="G25222"/>
</dbReference>
<dbReference type="Proteomes" id="UP000005408">
    <property type="component" value="Unassembled WGS sequence"/>
</dbReference>
<dbReference type="Pfam" id="PF07679">
    <property type="entry name" value="I-set"/>
    <property type="match status" value="4"/>
</dbReference>
<dbReference type="InterPro" id="IPR013783">
    <property type="entry name" value="Ig-like_fold"/>
</dbReference>
<dbReference type="SMART" id="SM00408">
    <property type="entry name" value="IGc2"/>
    <property type="match status" value="8"/>
</dbReference>
<feature type="domain" description="Ig-like" evidence="7">
    <location>
        <begin position="598"/>
        <end position="682"/>
    </location>
</feature>
<keyword evidence="3" id="KW-1015">Disulfide bond</keyword>
<feature type="domain" description="Ig-like" evidence="7">
    <location>
        <begin position="100"/>
        <end position="210"/>
    </location>
</feature>
<feature type="domain" description="Ig-like" evidence="7">
    <location>
        <begin position="15"/>
        <end position="99"/>
    </location>
</feature>
<dbReference type="Gene3D" id="2.60.40.10">
    <property type="entry name" value="Immunoglobulins"/>
    <property type="match status" value="13"/>
</dbReference>
<feature type="domain" description="Fibronectin type-III" evidence="8">
    <location>
        <begin position="880"/>
        <end position="977"/>
    </location>
</feature>
<feature type="compositionally biased region" description="Basic and acidic residues" evidence="5">
    <location>
        <begin position="1479"/>
        <end position="1488"/>
    </location>
</feature>
<dbReference type="InterPro" id="IPR003961">
    <property type="entry name" value="FN3_dom"/>
</dbReference>
<dbReference type="PANTHER" id="PTHR12231:SF253">
    <property type="entry name" value="DPR-INTERACTING PROTEIN ETA, ISOFORM B-RELATED"/>
    <property type="match status" value="1"/>
</dbReference>
<feature type="region of interest" description="Disordered" evidence="5">
    <location>
        <begin position="1561"/>
        <end position="1583"/>
    </location>
</feature>
<dbReference type="FunFam" id="2.60.40.10:FF:000107">
    <property type="entry name" value="Myosin, light chain kinase a"/>
    <property type="match status" value="2"/>
</dbReference>
<evidence type="ECO:0000313" key="9">
    <source>
        <dbReference type="EnsemblMetazoa" id="G25222.1:cds"/>
    </source>
</evidence>
<feature type="domain" description="Ig-like" evidence="7">
    <location>
        <begin position="687"/>
        <end position="772"/>
    </location>
</feature>
<evidence type="ECO:0000259" key="8">
    <source>
        <dbReference type="PROSITE" id="PS50853"/>
    </source>
</evidence>
<dbReference type="GO" id="GO:0043005">
    <property type="term" value="C:neuron projection"/>
    <property type="evidence" value="ECO:0007669"/>
    <property type="project" value="TreeGrafter"/>
</dbReference>
<dbReference type="InterPro" id="IPR051170">
    <property type="entry name" value="Neural/epithelial_adhesion"/>
</dbReference>
<feature type="region of interest" description="Disordered" evidence="5">
    <location>
        <begin position="1385"/>
        <end position="1408"/>
    </location>
</feature>
<dbReference type="PROSITE" id="PS50835">
    <property type="entry name" value="IG_LIKE"/>
    <property type="match status" value="8"/>
</dbReference>
<feature type="compositionally biased region" description="Pro residues" evidence="5">
    <location>
        <begin position="1394"/>
        <end position="1404"/>
    </location>
</feature>
<dbReference type="InterPro" id="IPR036116">
    <property type="entry name" value="FN3_sf"/>
</dbReference>
<evidence type="ECO:0000256" key="1">
    <source>
        <dbReference type="ARBA" id="ARBA00022729"/>
    </source>
</evidence>
<keyword evidence="6" id="KW-1133">Transmembrane helix</keyword>
<dbReference type="Pfam" id="PF13927">
    <property type="entry name" value="Ig_3"/>
    <property type="match status" value="4"/>
</dbReference>
<dbReference type="PROSITE" id="PS50853">
    <property type="entry name" value="FN3"/>
    <property type="match status" value="5"/>
</dbReference>
<dbReference type="InterPro" id="IPR007110">
    <property type="entry name" value="Ig-like_dom"/>
</dbReference>
<feature type="domain" description="Ig-like" evidence="7">
    <location>
        <begin position="302"/>
        <end position="410"/>
    </location>
</feature>
<feature type="domain" description="Ig-like" evidence="7">
    <location>
        <begin position="508"/>
        <end position="593"/>
    </location>
</feature>
<feature type="domain" description="Fibronectin type-III" evidence="8">
    <location>
        <begin position="1083"/>
        <end position="1182"/>
    </location>
</feature>
<accession>A0A8W8KZA8</accession>
<keyword evidence="6" id="KW-0812">Transmembrane</keyword>
<dbReference type="SMART" id="SM00409">
    <property type="entry name" value="IG"/>
    <property type="match status" value="8"/>
</dbReference>
<feature type="region of interest" description="Disordered" evidence="5">
    <location>
        <begin position="863"/>
        <end position="882"/>
    </location>
</feature>
<dbReference type="SMART" id="SM00060">
    <property type="entry name" value="FN3"/>
    <property type="match status" value="5"/>
</dbReference>
<dbReference type="InterPro" id="IPR013098">
    <property type="entry name" value="Ig_I-set"/>
</dbReference>
<evidence type="ECO:0000256" key="6">
    <source>
        <dbReference type="SAM" id="Phobius"/>
    </source>
</evidence>
<dbReference type="Pfam" id="PF00041">
    <property type="entry name" value="fn3"/>
    <property type="match status" value="4"/>
</dbReference>
<dbReference type="FunFam" id="2.60.40.10:FF:000360">
    <property type="entry name" value="Sidekick cell adhesion molecule 2"/>
    <property type="match status" value="1"/>
</dbReference>
<feature type="compositionally biased region" description="Basic and acidic residues" evidence="5">
    <location>
        <begin position="1495"/>
        <end position="1505"/>
    </location>
</feature>
<dbReference type="InterPro" id="IPR003598">
    <property type="entry name" value="Ig_sub2"/>
</dbReference>
<keyword evidence="4" id="KW-0393">Immunoglobulin domain</keyword>
<keyword evidence="6" id="KW-0472">Membrane</keyword>
<dbReference type="FunFam" id="2.60.40.10:FF:000032">
    <property type="entry name" value="palladin isoform X1"/>
    <property type="match status" value="2"/>
</dbReference>
<dbReference type="SUPFAM" id="SSF48726">
    <property type="entry name" value="Immunoglobulin"/>
    <property type="match status" value="8"/>
</dbReference>